<organism evidence="1 2">
    <name type="scientific">Chaetoceros tenuissimus</name>
    <dbReference type="NCBI Taxonomy" id="426638"/>
    <lineage>
        <taxon>Eukaryota</taxon>
        <taxon>Sar</taxon>
        <taxon>Stramenopiles</taxon>
        <taxon>Ochrophyta</taxon>
        <taxon>Bacillariophyta</taxon>
        <taxon>Coscinodiscophyceae</taxon>
        <taxon>Chaetocerotophycidae</taxon>
        <taxon>Chaetocerotales</taxon>
        <taxon>Chaetocerotaceae</taxon>
        <taxon>Chaetoceros</taxon>
    </lineage>
</organism>
<sequence length="141" mass="16215">MNITRRKSVDNCTFLCIGEVVSIERLPSSIQTPPSYPKSIKGPPKLKSRSKQVVKYGLQEKLLFPLLHDEDCTKSTSIVPTLKPRIRKLSSKRNPYECSRIKFTEKTAAPVPYFPQLPELMIESFKKEEKEAMCKEEDECH</sequence>
<keyword evidence="2" id="KW-1185">Reference proteome</keyword>
<name>A0AAD3DB73_9STRA</name>
<comment type="caution">
    <text evidence="1">The sequence shown here is derived from an EMBL/GenBank/DDBJ whole genome shotgun (WGS) entry which is preliminary data.</text>
</comment>
<gene>
    <name evidence="1" type="ORF">CTEN210_16527</name>
</gene>
<evidence type="ECO:0000313" key="1">
    <source>
        <dbReference type="EMBL" id="GFH60051.1"/>
    </source>
</evidence>
<dbReference type="Proteomes" id="UP001054902">
    <property type="component" value="Unassembled WGS sequence"/>
</dbReference>
<dbReference type="EMBL" id="BLLK01000069">
    <property type="protein sequence ID" value="GFH60051.1"/>
    <property type="molecule type" value="Genomic_DNA"/>
</dbReference>
<evidence type="ECO:0000313" key="2">
    <source>
        <dbReference type="Proteomes" id="UP001054902"/>
    </source>
</evidence>
<protein>
    <submittedName>
        <fullName evidence="1">Uncharacterized protein</fullName>
    </submittedName>
</protein>
<dbReference type="AlphaFoldDB" id="A0AAD3DB73"/>
<proteinExistence type="predicted"/>
<reference evidence="1 2" key="1">
    <citation type="journal article" date="2021" name="Sci. Rep.">
        <title>The genome of the diatom Chaetoceros tenuissimus carries an ancient integrated fragment of an extant virus.</title>
        <authorList>
            <person name="Hongo Y."/>
            <person name="Kimura K."/>
            <person name="Takaki Y."/>
            <person name="Yoshida Y."/>
            <person name="Baba S."/>
            <person name="Kobayashi G."/>
            <person name="Nagasaki K."/>
            <person name="Hano T."/>
            <person name="Tomaru Y."/>
        </authorList>
    </citation>
    <scope>NUCLEOTIDE SEQUENCE [LARGE SCALE GENOMIC DNA]</scope>
    <source>
        <strain evidence="1 2">NIES-3715</strain>
    </source>
</reference>
<accession>A0AAD3DB73</accession>